<evidence type="ECO:0000313" key="2">
    <source>
        <dbReference type="Proteomes" id="UP000266643"/>
    </source>
</evidence>
<evidence type="ECO:0000313" key="1">
    <source>
        <dbReference type="EMBL" id="RHY60915.1"/>
    </source>
</evidence>
<dbReference type="EMBL" id="QUTD01005572">
    <property type="protein sequence ID" value="RHY60915.1"/>
    <property type="molecule type" value="Genomic_DNA"/>
</dbReference>
<accession>A0A397D8V2</accession>
<sequence>MEMKSKDQDDDLNMAQRLAHACVTLLAGKHVRISVPIKQSSQNALVDTTVHTVAATFIQAAVKGFLAVVAPDLLICAIDYSDDIAAVRPLDEPGGVGDFNNVSNARIDDVLPEASPVSSSSSGRLLHQYSQSSFICDTTASPPPTNDLDVQDMLALGLSFESFMEAFESAYDDIGVAAAADALRVLAHEDGKWKTKAALHQVATLMQAKACDPDIWTEEVNACCMWLLKELLAN</sequence>
<gene>
    <name evidence="1" type="ORF">DYB30_002356</name>
</gene>
<proteinExistence type="predicted"/>
<protein>
    <submittedName>
        <fullName evidence="1">Uncharacterized protein</fullName>
    </submittedName>
</protein>
<organism evidence="1 2">
    <name type="scientific">Aphanomyces astaci</name>
    <name type="common">Crayfish plague agent</name>
    <dbReference type="NCBI Taxonomy" id="112090"/>
    <lineage>
        <taxon>Eukaryota</taxon>
        <taxon>Sar</taxon>
        <taxon>Stramenopiles</taxon>
        <taxon>Oomycota</taxon>
        <taxon>Saprolegniomycetes</taxon>
        <taxon>Saprolegniales</taxon>
        <taxon>Verrucalvaceae</taxon>
        <taxon>Aphanomyces</taxon>
    </lineage>
</organism>
<reference evidence="1 2" key="1">
    <citation type="submission" date="2018-08" db="EMBL/GenBank/DDBJ databases">
        <title>Aphanomyces genome sequencing and annotation.</title>
        <authorList>
            <person name="Minardi D."/>
            <person name="Oidtmann B."/>
            <person name="Van Der Giezen M."/>
            <person name="Studholme D.J."/>
        </authorList>
    </citation>
    <scope>NUCLEOTIDE SEQUENCE [LARGE SCALE GENOMIC DNA]</scope>
    <source>
        <strain evidence="1 2">D2</strain>
    </source>
</reference>
<name>A0A397D8V2_APHAT</name>
<dbReference type="VEuPathDB" id="FungiDB:H257_04812"/>
<comment type="caution">
    <text evidence="1">The sequence shown here is derived from an EMBL/GenBank/DDBJ whole genome shotgun (WGS) entry which is preliminary data.</text>
</comment>
<dbReference type="Proteomes" id="UP000266643">
    <property type="component" value="Unassembled WGS sequence"/>
</dbReference>
<dbReference type="AlphaFoldDB" id="A0A397D8V2"/>